<dbReference type="AlphaFoldDB" id="A0A8C7E7U6"/>
<dbReference type="Ensembl" id="ENSNPET00000000275.1">
    <property type="protein sequence ID" value="ENSNPEP00000000267.1"/>
    <property type="gene ID" value="ENSNPEG00000000257.1"/>
</dbReference>
<keyword evidence="3" id="KW-1185">Reference proteome</keyword>
<proteinExistence type="predicted"/>
<sequence length="312" mass="31993">AGPPRSGALAQALEQLHADGDAHVPAQRDEADVAGHDGGAQQVLHRGRAVRVAVENLEGDVGEGGEGDDPGKGAARSHWVSEQPQVGQWGQDERAAPSGAVGTGWASSPKRGSGEPGSPERGSGDRTGEQPRAGQWGQDGRAAPSGAVGKGRASSPKWGSGDRVSEQPQAGQWGKDERAAPSGAVGTGEQPRVGQWGQGERAAPSGAVGSRVAPGGRGLRRERAGAPGDAGGFFNLGHISGFGLWGRPGSCATQCFTFLNPAVTYSRPVAALCNKSIRAKAQPPGHKVQCCLSAALCNRRQNRLARNSRRAV</sequence>
<evidence type="ECO:0000313" key="3">
    <source>
        <dbReference type="Proteomes" id="UP000694420"/>
    </source>
</evidence>
<evidence type="ECO:0000313" key="2">
    <source>
        <dbReference type="Ensembl" id="ENSNPEP00000000267.1"/>
    </source>
</evidence>
<name>A0A8C7E7U6_NOTPE</name>
<reference evidence="2" key="2">
    <citation type="submission" date="2025-09" db="UniProtKB">
        <authorList>
            <consortium name="Ensembl"/>
        </authorList>
    </citation>
    <scope>IDENTIFICATION</scope>
</reference>
<organism evidence="2 3">
    <name type="scientific">Nothoprocta perdicaria</name>
    <name type="common">Chilean tinamou</name>
    <name type="synonym">Crypturus perdicarius</name>
    <dbReference type="NCBI Taxonomy" id="30464"/>
    <lineage>
        <taxon>Eukaryota</taxon>
        <taxon>Metazoa</taxon>
        <taxon>Chordata</taxon>
        <taxon>Craniata</taxon>
        <taxon>Vertebrata</taxon>
        <taxon>Euteleostomi</taxon>
        <taxon>Archelosauria</taxon>
        <taxon>Archosauria</taxon>
        <taxon>Dinosauria</taxon>
        <taxon>Saurischia</taxon>
        <taxon>Theropoda</taxon>
        <taxon>Coelurosauria</taxon>
        <taxon>Aves</taxon>
        <taxon>Palaeognathae</taxon>
        <taxon>Tinamiformes</taxon>
        <taxon>Tinamidae</taxon>
        <taxon>Nothoprocta</taxon>
    </lineage>
</organism>
<dbReference type="Proteomes" id="UP000694420">
    <property type="component" value="Unplaced"/>
</dbReference>
<feature type="compositionally biased region" description="Acidic residues" evidence="1">
    <location>
        <begin position="57"/>
        <end position="68"/>
    </location>
</feature>
<evidence type="ECO:0000256" key="1">
    <source>
        <dbReference type="SAM" id="MobiDB-lite"/>
    </source>
</evidence>
<reference evidence="2" key="1">
    <citation type="submission" date="2025-08" db="UniProtKB">
        <authorList>
            <consortium name="Ensembl"/>
        </authorList>
    </citation>
    <scope>IDENTIFICATION</scope>
</reference>
<protein>
    <submittedName>
        <fullName evidence="2">Uncharacterized protein</fullName>
    </submittedName>
</protein>
<feature type="region of interest" description="Disordered" evidence="1">
    <location>
        <begin position="17"/>
        <end position="230"/>
    </location>
</feature>
<feature type="compositionally biased region" description="Basic and acidic residues" evidence="1">
    <location>
        <begin position="17"/>
        <end position="35"/>
    </location>
</feature>
<accession>A0A8C7E7U6</accession>